<dbReference type="Gene3D" id="3.40.50.1010">
    <property type="entry name" value="5'-nuclease"/>
    <property type="match status" value="1"/>
</dbReference>
<name>A0A1G9BGM3_ACTMZ</name>
<dbReference type="InterPro" id="IPR029060">
    <property type="entry name" value="PIN-like_dom_sf"/>
</dbReference>
<gene>
    <name evidence="6" type="ORF">SAMN04487820_107145</name>
</gene>
<dbReference type="PANTHER" id="PTHR35901:SF1">
    <property type="entry name" value="EXONUCLEASE VAPC9"/>
    <property type="match status" value="1"/>
</dbReference>
<protein>
    <submittedName>
        <fullName evidence="6">Predicted nucleic acid-binding protein, contains PIN domain</fullName>
    </submittedName>
</protein>
<dbReference type="SUPFAM" id="SSF88723">
    <property type="entry name" value="PIN domain-like"/>
    <property type="match status" value="1"/>
</dbReference>
<dbReference type="CDD" id="cd09873">
    <property type="entry name" value="PIN_Pae0151-like"/>
    <property type="match status" value="1"/>
</dbReference>
<keyword evidence="7" id="KW-1185">Reference proteome</keyword>
<keyword evidence="2" id="KW-0479">Metal-binding</keyword>
<dbReference type="Proteomes" id="UP000199213">
    <property type="component" value="Unassembled WGS sequence"/>
</dbReference>
<evidence type="ECO:0000313" key="6">
    <source>
        <dbReference type="EMBL" id="SDK38676.1"/>
    </source>
</evidence>
<dbReference type="EMBL" id="FNFM01000007">
    <property type="protein sequence ID" value="SDK38676.1"/>
    <property type="molecule type" value="Genomic_DNA"/>
</dbReference>
<proteinExistence type="predicted"/>
<evidence type="ECO:0000256" key="2">
    <source>
        <dbReference type="ARBA" id="ARBA00022723"/>
    </source>
</evidence>
<keyword evidence="3" id="KW-0378">Hydrolase</keyword>
<keyword evidence="1" id="KW-0540">Nuclease</keyword>
<dbReference type="OrthoDB" id="4377304at2"/>
<dbReference type="InterPro" id="IPR002716">
    <property type="entry name" value="PIN_dom"/>
</dbReference>
<keyword evidence="4" id="KW-0460">Magnesium</keyword>
<dbReference type="PANTHER" id="PTHR35901">
    <property type="entry name" value="RIBONUCLEASE VAPC3"/>
    <property type="match status" value="1"/>
</dbReference>
<evidence type="ECO:0000256" key="1">
    <source>
        <dbReference type="ARBA" id="ARBA00022722"/>
    </source>
</evidence>
<dbReference type="RefSeq" id="WP_092628578.1">
    <property type="nucleotide sequence ID" value="NZ_FNFM01000007.1"/>
</dbReference>
<dbReference type="GO" id="GO:0046872">
    <property type="term" value="F:metal ion binding"/>
    <property type="evidence" value="ECO:0007669"/>
    <property type="project" value="UniProtKB-KW"/>
</dbReference>
<evidence type="ECO:0000313" key="7">
    <source>
        <dbReference type="Proteomes" id="UP000199213"/>
    </source>
</evidence>
<dbReference type="Pfam" id="PF01850">
    <property type="entry name" value="PIN"/>
    <property type="match status" value="1"/>
</dbReference>
<sequence>MTSLVVIDASAALLALTSSESAARSFRMRLPELECHVPHQFDAEVGNFLRRKELRGELDQESAHAALRASRHVADQRYPHVGPLAEMAWSLRGAITFYDALYVALATTLDVPLLTADARLARAPGLSSTVELVA</sequence>
<feature type="domain" description="PIN" evidence="5">
    <location>
        <begin position="5"/>
        <end position="125"/>
    </location>
</feature>
<evidence type="ECO:0000256" key="4">
    <source>
        <dbReference type="ARBA" id="ARBA00022842"/>
    </source>
</evidence>
<dbReference type="GO" id="GO:0016787">
    <property type="term" value="F:hydrolase activity"/>
    <property type="evidence" value="ECO:0007669"/>
    <property type="project" value="UniProtKB-KW"/>
</dbReference>
<dbReference type="InterPro" id="IPR051619">
    <property type="entry name" value="TypeII_TA_RNase_PINc/VapC"/>
</dbReference>
<evidence type="ECO:0000259" key="5">
    <source>
        <dbReference type="Pfam" id="PF01850"/>
    </source>
</evidence>
<dbReference type="AlphaFoldDB" id="A0A1G9BGM3"/>
<reference evidence="7" key="1">
    <citation type="submission" date="2016-10" db="EMBL/GenBank/DDBJ databases">
        <authorList>
            <person name="Varghese N."/>
            <person name="Submissions S."/>
        </authorList>
    </citation>
    <scope>NUCLEOTIDE SEQUENCE [LARGE SCALE GENOMIC DNA]</scope>
    <source>
        <strain evidence="7">DSM 45460</strain>
    </source>
</reference>
<organism evidence="6 7">
    <name type="scientific">Actinopolyspora mzabensis</name>
    <dbReference type="NCBI Taxonomy" id="995066"/>
    <lineage>
        <taxon>Bacteria</taxon>
        <taxon>Bacillati</taxon>
        <taxon>Actinomycetota</taxon>
        <taxon>Actinomycetes</taxon>
        <taxon>Actinopolysporales</taxon>
        <taxon>Actinopolysporaceae</taxon>
        <taxon>Actinopolyspora</taxon>
    </lineage>
</organism>
<evidence type="ECO:0000256" key="3">
    <source>
        <dbReference type="ARBA" id="ARBA00022801"/>
    </source>
</evidence>
<dbReference type="InterPro" id="IPR044153">
    <property type="entry name" value="PIN_Pae0151-like"/>
</dbReference>
<accession>A0A1G9BGM3</accession>
<dbReference type="GO" id="GO:0004518">
    <property type="term" value="F:nuclease activity"/>
    <property type="evidence" value="ECO:0007669"/>
    <property type="project" value="UniProtKB-KW"/>
</dbReference>